<dbReference type="RefSeq" id="WP_347613368.1">
    <property type="nucleotide sequence ID" value="NZ_JBDPZC010000018.1"/>
</dbReference>
<evidence type="ECO:0000256" key="2">
    <source>
        <dbReference type="SAM" id="MobiDB-lite"/>
    </source>
</evidence>
<protein>
    <submittedName>
        <fullName evidence="4">DUF6499 domain-containing protein</fullName>
    </submittedName>
</protein>
<sequence length="249" mass="28051">MSTATTKNRPTGIDVQEYKGYEKWTFKRWAWEFLRRNPDFAKQCTAAGDDATAQQAVANEFGLKRFKHYKSAYGHAPKPSFSDAAVTSWSWQQDQPRKPKPRLSRGQVVIRFDLSATTKDVAALEAQLRNAKSLLTKRQRTYLQEIGAPEPKAHRNKPMFFLQSLRLLDLMNYGAKHKVTDAQAWMIVNSGLALHEARTRTDALTSQEVAKPRALAREMAASGYRHLANRSGSPNPKEFAGNGRRDGSA</sequence>
<evidence type="ECO:0000313" key="4">
    <source>
        <dbReference type="EMBL" id="MEO3715729.1"/>
    </source>
</evidence>
<name>A0ABV0GKZ5_9BURK</name>
<proteinExistence type="predicted"/>
<accession>A0ABV0GKZ5</accession>
<feature type="coiled-coil region" evidence="1">
    <location>
        <begin position="114"/>
        <end position="141"/>
    </location>
</feature>
<dbReference type="Proteomes" id="UP001462640">
    <property type="component" value="Unassembled WGS sequence"/>
</dbReference>
<comment type="caution">
    <text evidence="4">The sequence shown here is derived from an EMBL/GenBank/DDBJ whole genome shotgun (WGS) entry which is preliminary data.</text>
</comment>
<feature type="region of interest" description="Disordered" evidence="2">
    <location>
        <begin position="220"/>
        <end position="249"/>
    </location>
</feature>
<evidence type="ECO:0000313" key="5">
    <source>
        <dbReference type="Proteomes" id="UP001462640"/>
    </source>
</evidence>
<organism evidence="4 5">
    <name type="scientific">Roseateles flavus</name>
    <dbReference type="NCBI Taxonomy" id="3149041"/>
    <lineage>
        <taxon>Bacteria</taxon>
        <taxon>Pseudomonadati</taxon>
        <taxon>Pseudomonadota</taxon>
        <taxon>Betaproteobacteria</taxon>
        <taxon>Burkholderiales</taxon>
        <taxon>Sphaerotilaceae</taxon>
        <taxon>Roseateles</taxon>
    </lineage>
</organism>
<reference evidence="4 5" key="1">
    <citation type="submission" date="2024-05" db="EMBL/GenBank/DDBJ databases">
        <title>Roseateles sp. 2.12 16S ribosomal RNA gene Genome sequencing and assembly.</title>
        <authorList>
            <person name="Woo H."/>
        </authorList>
    </citation>
    <scope>NUCLEOTIDE SEQUENCE [LARGE SCALE GENOMIC DNA]</scope>
    <source>
        <strain evidence="4 5">2.12</strain>
    </source>
</reference>
<dbReference type="InterPro" id="IPR045465">
    <property type="entry name" value="Trans_reg_dom"/>
</dbReference>
<evidence type="ECO:0000259" key="3">
    <source>
        <dbReference type="Pfam" id="PF20109"/>
    </source>
</evidence>
<keyword evidence="1" id="KW-0175">Coiled coil</keyword>
<gene>
    <name evidence="4" type="ORF">ABDJ40_23385</name>
</gene>
<keyword evidence="5" id="KW-1185">Reference proteome</keyword>
<dbReference type="Pfam" id="PF20109">
    <property type="entry name" value="Trans_reg_dom"/>
    <property type="match status" value="1"/>
</dbReference>
<evidence type="ECO:0000256" key="1">
    <source>
        <dbReference type="SAM" id="Coils"/>
    </source>
</evidence>
<feature type="domain" description="Transcriptional regulator-like" evidence="3">
    <location>
        <begin position="17"/>
        <end position="61"/>
    </location>
</feature>
<dbReference type="EMBL" id="JBDPZC010000018">
    <property type="protein sequence ID" value="MEO3715729.1"/>
    <property type="molecule type" value="Genomic_DNA"/>
</dbReference>